<evidence type="ECO:0000313" key="2">
    <source>
        <dbReference type="Proteomes" id="UP000094569"/>
    </source>
</evidence>
<proteinExistence type="predicted"/>
<sequence>MSASKKPNLTRDSKIPVECRSREGDCFLAGADGEHAQATNISPVGMIDPQSSGVRLFWNSGKRANVRFWWLEKAERNALVEDSYIIPELPANFDASTKKLAIFNLKNPD</sequence>
<name>A0A1E3B2L8_ASPCR</name>
<gene>
    <name evidence="1" type="ORF">SI65_09403</name>
</gene>
<comment type="caution">
    <text evidence="1">The sequence shown here is derived from an EMBL/GenBank/DDBJ whole genome shotgun (WGS) entry which is preliminary data.</text>
</comment>
<dbReference type="AlphaFoldDB" id="A0A1E3B2L8"/>
<dbReference type="VEuPathDB" id="FungiDB:SI65_09403"/>
<evidence type="ECO:0000313" key="1">
    <source>
        <dbReference type="EMBL" id="ODM15164.1"/>
    </source>
</evidence>
<reference evidence="1 2" key="1">
    <citation type="journal article" date="2016" name="BMC Genomics">
        <title>Comparative genomic and transcriptomic analyses of the Fuzhuan brick tea-fermentation fungus Aspergillus cristatus.</title>
        <authorList>
            <person name="Ge Y."/>
            <person name="Wang Y."/>
            <person name="Liu Y."/>
            <person name="Tan Y."/>
            <person name="Ren X."/>
            <person name="Zhang X."/>
            <person name="Hyde K.D."/>
            <person name="Liu Y."/>
            <person name="Liu Z."/>
        </authorList>
    </citation>
    <scope>NUCLEOTIDE SEQUENCE [LARGE SCALE GENOMIC DNA]</scope>
    <source>
        <strain evidence="1 2">GZAAS20.1005</strain>
    </source>
</reference>
<organism evidence="1 2">
    <name type="scientific">Aspergillus cristatus</name>
    <name type="common">Chinese Fuzhuan brick tea-fermentation fungus</name>
    <name type="synonym">Eurotium cristatum</name>
    <dbReference type="NCBI Taxonomy" id="573508"/>
    <lineage>
        <taxon>Eukaryota</taxon>
        <taxon>Fungi</taxon>
        <taxon>Dikarya</taxon>
        <taxon>Ascomycota</taxon>
        <taxon>Pezizomycotina</taxon>
        <taxon>Eurotiomycetes</taxon>
        <taxon>Eurotiomycetidae</taxon>
        <taxon>Eurotiales</taxon>
        <taxon>Aspergillaceae</taxon>
        <taxon>Aspergillus</taxon>
        <taxon>Aspergillus subgen. Aspergillus</taxon>
    </lineage>
</organism>
<dbReference type="EMBL" id="JXNT01000018">
    <property type="protein sequence ID" value="ODM15164.1"/>
    <property type="molecule type" value="Genomic_DNA"/>
</dbReference>
<protein>
    <submittedName>
        <fullName evidence="1">Uncharacterized protein</fullName>
    </submittedName>
</protein>
<keyword evidence="2" id="KW-1185">Reference proteome</keyword>
<accession>A0A1E3B2L8</accession>
<dbReference type="Proteomes" id="UP000094569">
    <property type="component" value="Unassembled WGS sequence"/>
</dbReference>